<reference evidence="1 2" key="1">
    <citation type="submission" date="2023-11" db="EMBL/GenBank/DDBJ databases">
        <title>Peredibacter starrii A3.12.</title>
        <authorList>
            <person name="Mitchell R.J."/>
        </authorList>
    </citation>
    <scope>NUCLEOTIDE SEQUENCE [LARGE SCALE GENOMIC DNA]</scope>
    <source>
        <strain evidence="1 2">A3.12</strain>
    </source>
</reference>
<dbReference type="RefSeq" id="WP_321396488.1">
    <property type="nucleotide sequence ID" value="NZ_CP139487.1"/>
</dbReference>
<accession>A0AAX4HR03</accession>
<evidence type="ECO:0000313" key="1">
    <source>
        <dbReference type="EMBL" id="WPU65630.1"/>
    </source>
</evidence>
<proteinExistence type="predicted"/>
<keyword evidence="2" id="KW-1185">Reference proteome</keyword>
<dbReference type="AlphaFoldDB" id="A0AAX4HR03"/>
<sequence>MKEFEYRRTVFYQMHGHESFEDEHKNFDYGIHESSVVKDAVTYLLDGSSYLKFPGAARAVAIAVADFIAREFNEDFFSVLNNPELMHGNDPFFKTYQEDKSTYDEILKLVPREKIVWESPRMAITHRLIRQEYMLDPEGLQTLPRNTWIP</sequence>
<evidence type="ECO:0000313" key="2">
    <source>
        <dbReference type="Proteomes" id="UP001324634"/>
    </source>
</evidence>
<dbReference type="Proteomes" id="UP001324634">
    <property type="component" value="Chromosome"/>
</dbReference>
<gene>
    <name evidence="1" type="ORF">SOO65_02600</name>
</gene>
<protein>
    <submittedName>
        <fullName evidence="1">Uncharacterized protein</fullName>
    </submittedName>
</protein>
<organism evidence="1 2">
    <name type="scientific">Peredibacter starrii</name>
    <dbReference type="NCBI Taxonomy" id="28202"/>
    <lineage>
        <taxon>Bacteria</taxon>
        <taxon>Pseudomonadati</taxon>
        <taxon>Bdellovibrionota</taxon>
        <taxon>Bacteriovoracia</taxon>
        <taxon>Bacteriovoracales</taxon>
        <taxon>Bacteriovoracaceae</taxon>
        <taxon>Peredibacter</taxon>
    </lineage>
</organism>
<dbReference type="KEGG" id="psti:SOO65_02600"/>
<dbReference type="EMBL" id="CP139487">
    <property type="protein sequence ID" value="WPU65630.1"/>
    <property type="molecule type" value="Genomic_DNA"/>
</dbReference>
<name>A0AAX4HR03_9BACT</name>